<evidence type="ECO:0000313" key="3">
    <source>
        <dbReference type="Proteomes" id="UP000029499"/>
    </source>
</evidence>
<dbReference type="RefSeq" id="WP_043188832.1">
    <property type="nucleotide sequence ID" value="NZ_CP009533.1"/>
</dbReference>
<evidence type="ECO:0000256" key="1">
    <source>
        <dbReference type="SAM" id="MobiDB-lite"/>
    </source>
</evidence>
<dbReference type="AlphaFoldDB" id="A0A089YPG3"/>
<keyword evidence="3" id="KW-1185">Reference proteome</keyword>
<name>A0A089YPG3_9PSED</name>
<protein>
    <submittedName>
        <fullName evidence="2">Uncharacterized protein</fullName>
    </submittedName>
</protein>
<accession>A0A089YPG3</accession>
<proteinExistence type="predicted"/>
<dbReference type="OrthoDB" id="6986897at2"/>
<dbReference type="Proteomes" id="UP000029499">
    <property type="component" value="Chromosome"/>
</dbReference>
<organism evidence="2 3">
    <name type="scientific">Pseudomonas rhizosphaerae</name>
    <dbReference type="NCBI Taxonomy" id="216142"/>
    <lineage>
        <taxon>Bacteria</taxon>
        <taxon>Pseudomonadati</taxon>
        <taxon>Pseudomonadota</taxon>
        <taxon>Gammaproteobacteria</taxon>
        <taxon>Pseudomonadales</taxon>
        <taxon>Pseudomonadaceae</taxon>
        <taxon>Pseudomonas</taxon>
    </lineage>
</organism>
<reference evidence="2 3" key="1">
    <citation type="journal article" date="2015" name="J. Biotechnol.">
        <title>Complete genome sequence of Pseudomonas rhizosphaerae IH5T (=DSM 16299T), a phosphate-solubilizing rhizobacterium for bacterial biofertilizer.</title>
        <authorList>
            <person name="Kwak Y."/>
            <person name="Jung B.K."/>
            <person name="Shin J.H."/>
        </authorList>
    </citation>
    <scope>NUCLEOTIDE SEQUENCE [LARGE SCALE GENOMIC DNA]</scope>
    <source>
        <strain evidence="2">DSM 16299</strain>
    </source>
</reference>
<sequence>MPANQHPDAEPLVEAAQVDGQAPIPAFTFPFKPGAFAAKEAARYPGAGKSNHDKTPGRAPNGTRRSMGKR</sequence>
<feature type="region of interest" description="Disordered" evidence="1">
    <location>
        <begin position="42"/>
        <end position="70"/>
    </location>
</feature>
<dbReference type="HOGENOM" id="CLU_184496_0_0_6"/>
<gene>
    <name evidence="2" type="ORF">LT40_08590</name>
</gene>
<evidence type="ECO:0000313" key="2">
    <source>
        <dbReference type="EMBL" id="AIS17454.1"/>
    </source>
</evidence>
<dbReference type="EMBL" id="CP009533">
    <property type="protein sequence ID" value="AIS17454.1"/>
    <property type="molecule type" value="Genomic_DNA"/>
</dbReference>
<dbReference type="KEGG" id="prh:LT40_08590"/>